<proteinExistence type="inferred from homology"/>
<sequence>MAITSTVTLNLARRFYAKPEAVFEAWTNPEIMKKWLFTKELTNKTAKSDLRLGGTWEIVDYREGTDYRALGQYAEISQPNKLVFTFRMPQFSDTEDIVRVFISPVEDMCEMTFSQEIIVPHEEIWSEEDVERAKAEYSAQSEEGWGMMFENLKQLVETGNVKPE</sequence>
<name>A0A7H8QAW7_9BACL</name>
<evidence type="ECO:0000259" key="2">
    <source>
        <dbReference type="Pfam" id="PF08327"/>
    </source>
</evidence>
<accession>A0A7H8QAW7</accession>
<dbReference type="InterPro" id="IPR023393">
    <property type="entry name" value="START-like_dom_sf"/>
</dbReference>
<evidence type="ECO:0000313" key="3">
    <source>
        <dbReference type="EMBL" id="QKX50505.1"/>
    </source>
</evidence>
<reference evidence="3 4" key="1">
    <citation type="submission" date="2020-04" db="EMBL/GenBank/DDBJ databases">
        <authorList>
            <person name="Pajer P."/>
            <person name="Broz P."/>
        </authorList>
    </citation>
    <scope>NUCLEOTIDE SEQUENCE [LARGE SCALE GENOMIC DNA]</scope>
    <source>
        <strain evidence="4">NRL-ATB46093</strain>
    </source>
</reference>
<gene>
    <name evidence="3" type="ORF">HF394_07895</name>
</gene>
<dbReference type="SUPFAM" id="SSF55961">
    <property type="entry name" value="Bet v1-like"/>
    <property type="match status" value="1"/>
</dbReference>
<dbReference type="RefSeq" id="WP_036802670.1">
    <property type="nucleotide sequence ID" value="NZ_CP051177.1"/>
</dbReference>
<evidence type="ECO:0000256" key="1">
    <source>
        <dbReference type="ARBA" id="ARBA00006817"/>
    </source>
</evidence>
<dbReference type="Proteomes" id="UP000509222">
    <property type="component" value="Chromosome"/>
</dbReference>
<dbReference type="Pfam" id="PF08327">
    <property type="entry name" value="AHSA1"/>
    <property type="match status" value="1"/>
</dbReference>
<comment type="similarity">
    <text evidence="1">Belongs to the AHA1 family.</text>
</comment>
<evidence type="ECO:0000313" key="4">
    <source>
        <dbReference type="Proteomes" id="UP000509222"/>
    </source>
</evidence>
<dbReference type="InterPro" id="IPR013538">
    <property type="entry name" value="ASHA1/2-like_C"/>
</dbReference>
<dbReference type="CDD" id="cd07814">
    <property type="entry name" value="SRPBCC_CalC_Aha1-like"/>
    <property type="match status" value="1"/>
</dbReference>
<dbReference type="EMBL" id="CP051177">
    <property type="protein sequence ID" value="QKX50505.1"/>
    <property type="molecule type" value="Genomic_DNA"/>
</dbReference>
<dbReference type="Gene3D" id="3.30.530.20">
    <property type="match status" value="1"/>
</dbReference>
<organism evidence="3 4">
    <name type="scientific">Planococcus glaciei</name>
    <dbReference type="NCBI Taxonomy" id="459472"/>
    <lineage>
        <taxon>Bacteria</taxon>
        <taxon>Bacillati</taxon>
        <taxon>Bacillota</taxon>
        <taxon>Bacilli</taxon>
        <taxon>Bacillales</taxon>
        <taxon>Caryophanaceae</taxon>
        <taxon>Planococcus</taxon>
    </lineage>
</organism>
<keyword evidence="4" id="KW-1185">Reference proteome</keyword>
<reference evidence="4" key="2">
    <citation type="submission" date="2020-06" db="EMBL/GenBank/DDBJ databases">
        <title>Isolation of Planomicrobium glaciei.</title>
        <authorList>
            <person name="Malisova L."/>
            <person name="Safrankova R."/>
            <person name="Jakubu V."/>
            <person name="Spanelova P."/>
        </authorList>
    </citation>
    <scope>NUCLEOTIDE SEQUENCE [LARGE SCALE GENOMIC DNA]</scope>
    <source>
        <strain evidence="4">NRL-ATB46093</strain>
    </source>
</reference>
<protein>
    <submittedName>
        <fullName evidence="3">SRPBCC domain-containing protein</fullName>
    </submittedName>
</protein>
<dbReference type="AlphaFoldDB" id="A0A7H8QAW7"/>
<feature type="domain" description="Activator of Hsp90 ATPase homologue 1/2-like C-terminal" evidence="2">
    <location>
        <begin position="17"/>
        <end position="157"/>
    </location>
</feature>